<dbReference type="InterPro" id="IPR011990">
    <property type="entry name" value="TPR-like_helical_dom_sf"/>
</dbReference>
<dbReference type="Pfam" id="PF14432">
    <property type="entry name" value="DYW_deaminase"/>
    <property type="match status" value="1"/>
</dbReference>
<dbReference type="Proteomes" id="UP000631114">
    <property type="component" value="Unassembled WGS sequence"/>
</dbReference>
<dbReference type="InterPro" id="IPR046849">
    <property type="entry name" value="E2_motif"/>
</dbReference>
<dbReference type="GO" id="GO:0008270">
    <property type="term" value="F:zinc ion binding"/>
    <property type="evidence" value="ECO:0007669"/>
    <property type="project" value="InterPro"/>
</dbReference>
<evidence type="ECO:0000256" key="1">
    <source>
        <dbReference type="ARBA" id="ARBA00022737"/>
    </source>
</evidence>
<accession>A0A835HUM1</accession>
<feature type="repeat" description="PPR" evidence="2">
    <location>
        <begin position="227"/>
        <end position="261"/>
    </location>
</feature>
<dbReference type="FunFam" id="1.25.40.10:FF:000031">
    <property type="entry name" value="Pentatricopeptide repeat-containing protein mitochondrial"/>
    <property type="match status" value="1"/>
</dbReference>
<dbReference type="EMBL" id="JADFTS010000006">
    <property type="protein sequence ID" value="KAF9603553.1"/>
    <property type="molecule type" value="Genomic_DNA"/>
</dbReference>
<dbReference type="Pfam" id="PF13041">
    <property type="entry name" value="PPR_2"/>
    <property type="match status" value="1"/>
</dbReference>
<dbReference type="FunFam" id="1.25.40.10:FF:000073">
    <property type="entry name" value="Pentatricopeptide repeat-containing protein chloroplastic"/>
    <property type="match status" value="1"/>
</dbReference>
<dbReference type="Pfam" id="PF20430">
    <property type="entry name" value="Eplus_motif"/>
    <property type="match status" value="1"/>
</dbReference>
<sequence length="940" mass="105551">MVISTSLSLQQTPFPPQSLKPKDPKTWDSIIQSQTKLKNDQAILNSYTQMEILGIVPDPHSLPLILKACTRLHAVERGKKIHSDIENMPLVKDVRVRTSLIDFYSKCGLLEEAWKVFEETTDRDVVSWNAMISGFVSGCCYGDAIELFYRMGSEGFEPSSVTLVGVLLACRELGELRLGEEVHCYCLRRGLFDLSYHLGNALIGFYSRFDVKRRSSFLVFESMAVRNNVSWNAMISSCFSMGDGSEALGIFVRMLVDGFEVSSIALLVAIQSCVDSELLDLGKQLHQLVIKLGFSYDLFIVNALIKMYGYDNIDSSVHLFETIPTRDVAIWNAMMSAYKECGSHSEVVALFGRMQSSRDREDLTTVCIVFSAISESTNGLGIGRGLHAHVIKRGMDINVTLGNALLSMYANLNCVESAKRIFNEINSTDVISWNTLILVIANYKLMGQLKDVFQRMERSSIKPNSFTMVAFLVACKDETCLNIGKSIHGYVFRHGLEFNLTLCTALTDMYMKCGNEATARHLFESLPDRDLISWNALITCYIENSRHNEALLIFQRMLAEVDPNSVTVINIISSCAHLANLPLSRSVHAYAVRREFALGSHIYMGNALVTMYARCGSIRSAEKVFRCLLKRDVISWNAIIAAYGMHGYGKEALTAFSEMKRDGFIPTSVTFVSVLSACSHAGLVEEGWKHFDSMTHNYNITPEVVHYACMVDLLGRGGLLDEAAKFIDSMPIEPDASVWRALFGACRVYSEAKLATKVFRKLVELEPKNVGNYIILSNIYSAAGLWEEVRNLRTELMNKNLTKPPGISWIVNRSQVHAFTAGDTSHPHSNKIYRKLSLLIPSIMANGYVPDHRWVLQDVKDEEKDQRLFSHSEKLAIAFGLINTKGSRTPILINKNLRVCGDCHTFSKYVSKFIGREIVLRDTSRFHHFVDGVCSCKDYW</sequence>
<dbReference type="FunFam" id="1.25.40.10:FF:000366">
    <property type="entry name" value="Pentatricopeptide (PPR) repeat-containing protein"/>
    <property type="match status" value="1"/>
</dbReference>
<dbReference type="Pfam" id="PF20431">
    <property type="entry name" value="E_motif"/>
    <property type="match status" value="1"/>
</dbReference>
<dbReference type="GO" id="GO:0009451">
    <property type="term" value="P:RNA modification"/>
    <property type="evidence" value="ECO:0007669"/>
    <property type="project" value="InterPro"/>
</dbReference>
<dbReference type="InterPro" id="IPR046960">
    <property type="entry name" value="PPR_At4g14850-like_plant"/>
</dbReference>
<feature type="repeat" description="PPR" evidence="2">
    <location>
        <begin position="429"/>
        <end position="463"/>
    </location>
</feature>
<evidence type="ECO:0000256" key="3">
    <source>
        <dbReference type="SAM" id="MobiDB-lite"/>
    </source>
</evidence>
<reference evidence="5 6" key="1">
    <citation type="submission" date="2020-10" db="EMBL/GenBank/DDBJ databases">
        <title>The Coptis chinensis genome and diversification of protoberbering-type alkaloids.</title>
        <authorList>
            <person name="Wang B."/>
            <person name="Shu S."/>
            <person name="Song C."/>
            <person name="Liu Y."/>
        </authorList>
    </citation>
    <scope>NUCLEOTIDE SEQUENCE [LARGE SCALE GENOMIC DNA]</scope>
    <source>
        <strain evidence="5">HL-2020</strain>
        <tissue evidence="5">Leaf</tissue>
    </source>
</reference>
<dbReference type="OrthoDB" id="1887476at2759"/>
<feature type="repeat" description="PPR" evidence="2">
    <location>
        <begin position="327"/>
        <end position="357"/>
    </location>
</feature>
<dbReference type="AlphaFoldDB" id="A0A835HUM1"/>
<feature type="region of interest" description="Disordered" evidence="3">
    <location>
        <begin position="1"/>
        <end position="25"/>
    </location>
</feature>
<feature type="domain" description="DYW" evidence="4">
    <location>
        <begin position="847"/>
        <end position="940"/>
    </location>
</feature>
<dbReference type="GO" id="GO:0003723">
    <property type="term" value="F:RNA binding"/>
    <property type="evidence" value="ECO:0007669"/>
    <property type="project" value="InterPro"/>
</dbReference>
<evidence type="ECO:0000313" key="5">
    <source>
        <dbReference type="EMBL" id="KAF9603553.1"/>
    </source>
</evidence>
<keyword evidence="6" id="KW-1185">Reference proteome</keyword>
<dbReference type="PROSITE" id="PS51375">
    <property type="entry name" value="PPR"/>
    <property type="match status" value="6"/>
</dbReference>
<gene>
    <name evidence="5" type="ORF">IFM89_037052</name>
</gene>
<dbReference type="FunFam" id="1.25.40.10:FF:000682">
    <property type="entry name" value="Pentatricopeptide repeat-containing protein At3g16610"/>
    <property type="match status" value="1"/>
</dbReference>
<evidence type="ECO:0000313" key="6">
    <source>
        <dbReference type="Proteomes" id="UP000631114"/>
    </source>
</evidence>
<dbReference type="InterPro" id="IPR046848">
    <property type="entry name" value="E_motif"/>
</dbReference>
<name>A0A835HUM1_9MAGN</name>
<dbReference type="InterPro" id="IPR032867">
    <property type="entry name" value="DYW_dom"/>
</dbReference>
<organism evidence="5 6">
    <name type="scientific">Coptis chinensis</name>
    <dbReference type="NCBI Taxonomy" id="261450"/>
    <lineage>
        <taxon>Eukaryota</taxon>
        <taxon>Viridiplantae</taxon>
        <taxon>Streptophyta</taxon>
        <taxon>Embryophyta</taxon>
        <taxon>Tracheophyta</taxon>
        <taxon>Spermatophyta</taxon>
        <taxon>Magnoliopsida</taxon>
        <taxon>Ranunculales</taxon>
        <taxon>Ranunculaceae</taxon>
        <taxon>Coptidoideae</taxon>
        <taxon>Coptis</taxon>
    </lineage>
</organism>
<comment type="caution">
    <text evidence="5">The sequence shown here is derived from an EMBL/GenBank/DDBJ whole genome shotgun (WGS) entry which is preliminary data.</text>
</comment>
<proteinExistence type="predicted"/>
<protein>
    <recommendedName>
        <fullName evidence="4">DYW domain-containing protein</fullName>
    </recommendedName>
</protein>
<dbReference type="InterPro" id="IPR002885">
    <property type="entry name" value="PPR_rpt"/>
</dbReference>
<keyword evidence="1" id="KW-0677">Repeat</keyword>
<dbReference type="PANTHER" id="PTHR47926">
    <property type="entry name" value="PENTATRICOPEPTIDE REPEAT-CONTAINING PROTEIN"/>
    <property type="match status" value="1"/>
</dbReference>
<dbReference type="Gene3D" id="1.25.40.10">
    <property type="entry name" value="Tetratricopeptide repeat domain"/>
    <property type="match status" value="5"/>
</dbReference>
<dbReference type="PANTHER" id="PTHR47926:SF347">
    <property type="entry name" value="PENTATRICOPEPTIDE REPEAT-CONTAINING PROTEIN"/>
    <property type="match status" value="1"/>
</dbReference>
<dbReference type="SUPFAM" id="SSF48452">
    <property type="entry name" value="TPR-like"/>
    <property type="match status" value="1"/>
</dbReference>
<evidence type="ECO:0000259" key="4">
    <source>
        <dbReference type="Pfam" id="PF14432"/>
    </source>
</evidence>
<feature type="compositionally biased region" description="Polar residues" evidence="3">
    <location>
        <begin position="1"/>
        <end position="12"/>
    </location>
</feature>
<feature type="repeat" description="PPR" evidence="2">
    <location>
        <begin position="124"/>
        <end position="158"/>
    </location>
</feature>
<feature type="repeat" description="PPR" evidence="2">
    <location>
        <begin position="632"/>
        <end position="666"/>
    </location>
</feature>
<dbReference type="NCBIfam" id="TIGR00756">
    <property type="entry name" value="PPR"/>
    <property type="match status" value="5"/>
</dbReference>
<evidence type="ECO:0000256" key="2">
    <source>
        <dbReference type="PROSITE-ProRule" id="PRU00708"/>
    </source>
</evidence>
<dbReference type="Pfam" id="PF01535">
    <property type="entry name" value="PPR"/>
    <property type="match status" value="7"/>
</dbReference>
<feature type="repeat" description="PPR" evidence="2">
    <location>
        <begin position="530"/>
        <end position="560"/>
    </location>
</feature>